<keyword evidence="4" id="KW-0653">Protein transport</keyword>
<feature type="region of interest" description="Disordered" evidence="5">
    <location>
        <begin position="1211"/>
        <end position="1251"/>
    </location>
</feature>
<comment type="caution">
    <text evidence="7">The sequence shown here is derived from an EMBL/GenBank/DDBJ whole genome shotgun (WGS) entry which is preliminary data.</text>
</comment>
<name>A0A178F755_TRIRU</name>
<dbReference type="AlphaFoldDB" id="A0A178F755"/>
<feature type="domain" description="CNH" evidence="6">
    <location>
        <begin position="43"/>
        <end position="457"/>
    </location>
</feature>
<dbReference type="GO" id="GO:0016020">
    <property type="term" value="C:membrane"/>
    <property type="evidence" value="ECO:0007669"/>
    <property type="project" value="TreeGrafter"/>
</dbReference>
<keyword evidence="2" id="KW-0813">Transport</keyword>
<protein>
    <submittedName>
        <fullName evidence="7">TGF beta receptor associated protein 1</fullName>
    </submittedName>
</protein>
<evidence type="ECO:0000256" key="4">
    <source>
        <dbReference type="ARBA" id="ARBA00022927"/>
    </source>
</evidence>
<evidence type="ECO:0000256" key="3">
    <source>
        <dbReference type="ARBA" id="ARBA00022490"/>
    </source>
</evidence>
<evidence type="ECO:0000259" key="6">
    <source>
        <dbReference type="PROSITE" id="PS50219"/>
    </source>
</evidence>
<sequence length="1251" mass="138095">MGSDGDIDPRRKRRRISPLETGPYVLRPLLEDVPVQAEDGEGQAHITCVEYWNENLYVGTSAGEILHFVSLPPESDLETGKPSFILASRQPITSSTRTTTSCGIQQILVLATASKACVLCNGSVFFYSLPELSPAYGTTKVSNCNWIGGLDLDEPDAEDGEEASDPIIMMGMQDKIMLVKIGGGPRRVRNIEFPGCLIANRRGTIACVADSRSYALLEVEHRQKIPLFPISSNDEYGEFKVEDIPSRSESPAREKVPVASNGNSGVKTHGRSTSLNAIAASSELRQQSTQPDVSGISTPDSLAEDKLPKPTSPHDRRLSIPSRSPSAAPGDGLGQKPLPPTPSPTPKKPISMLKPHIVSPTPSEFLLVTGTDASNPAVGMFVNLEGETAERGTIEFQTYPDAIVLDNGDDEDPNSHPSSDDADGYVLAVVNAAIDTEADGEVTEEKCLEVQRWDVNPGEGGRQRSLINVSLAPPVSGPVGITRTVSPNKINFADVGELLQVVRLKVPDLRTPGSMTPQKNNDPRTEASIEQLQKEKELFENDSDSSKQVKLRRGWEAERNEEELAFAKTLGYVKSNVMLWEGNQIWRVLRNPLALQLENALMLTQEVQDAKTCRIADKGAIIDMMARLDSILPRTAPESLGLNYVKQKASLLLFGDLIATNPEYQTPSAIKSVEDVLIAGELDPRIILLFTPLLREEILQGPQGIWICAGLTKVVDTLLEVSNDQDGTIKFNFTEPILRMLVRYLTSWHRKRGYGSVTDDTYVFDSVDSALLRLLLHLDATHNEVVNGKTVASDVRQELNKLVDNWKGNFTRAVELLELYQRLFVLSRLYQSRKMSGHVLRTWRRTIEGEKDVGGEMTIPAVELQVRKYLVKIRDPNLVEEYGLWLATRNPKLGIQVFSDDSSRVQFDPPQVIRILKDRAPGAVQVYLEHLVFTKNITRYADDLISYYLDTVISVLETSPEARASLTESYSTYRALRPPKPSYLSFITENAPPEPWWQSRLRLLQLLGGAARSQFTSAAALPSDLPYSISAVLERIEPFKNELVSECIILGGRQGRHDDALHLLTHGLGDYDSAIRYCLFEGSGASASHSMFSQKFSPSEGQKQLFAGLLREFLHIADPSERTERTGDLLARFAPLFDVREVLDLVPDEWSVDALSEYFARALRDLTSESRNAKVQRALSAGLNLKVCADFIKESEKIGGWIEDAGEVKPLKGGRDITAEPEAQAEGAAKNNQSPNEAGTQIRPDDTLKIS</sequence>
<reference evidence="7 8" key="1">
    <citation type="submission" date="2016-05" db="EMBL/GenBank/DDBJ databases">
        <title>Genome sequencing of Trichophyton rubrum CMCC(F)T1i isolated from hair.</title>
        <authorList>
            <person name="Zhan P."/>
            <person name="Tao Y."/>
            <person name="Liu W."/>
        </authorList>
    </citation>
    <scope>NUCLEOTIDE SEQUENCE [LARGE SCALE GENOMIC DNA]</scope>
    <source>
        <strain evidence="8">CMCC(F)T1i</strain>
    </source>
</reference>
<dbReference type="GO" id="GO:0034058">
    <property type="term" value="P:endosomal vesicle fusion"/>
    <property type="evidence" value="ECO:0007669"/>
    <property type="project" value="TreeGrafter"/>
</dbReference>
<evidence type="ECO:0000256" key="2">
    <source>
        <dbReference type="ARBA" id="ARBA00022448"/>
    </source>
</evidence>
<dbReference type="OrthoDB" id="5325112at2759"/>
<keyword evidence="7" id="KW-0675">Receptor</keyword>
<comment type="subcellular location">
    <subcellularLocation>
        <location evidence="1">Cytoplasm</location>
    </subcellularLocation>
</comment>
<feature type="compositionally biased region" description="Pro residues" evidence="5">
    <location>
        <begin position="337"/>
        <end position="347"/>
    </location>
</feature>
<accession>A0A178F755</accession>
<feature type="region of interest" description="Disordered" evidence="5">
    <location>
        <begin position="242"/>
        <end position="270"/>
    </location>
</feature>
<dbReference type="GO" id="GO:0006914">
    <property type="term" value="P:autophagy"/>
    <property type="evidence" value="ECO:0007669"/>
    <property type="project" value="TreeGrafter"/>
</dbReference>
<feature type="region of interest" description="Disordered" evidence="5">
    <location>
        <begin position="282"/>
        <end position="356"/>
    </location>
</feature>
<dbReference type="InterPro" id="IPR032914">
    <property type="entry name" value="Vam6/VPS39/TRAP1"/>
</dbReference>
<dbReference type="EMBL" id="LHPM01000008">
    <property type="protein sequence ID" value="OAL68290.1"/>
    <property type="molecule type" value="Genomic_DNA"/>
</dbReference>
<evidence type="ECO:0000256" key="1">
    <source>
        <dbReference type="ARBA" id="ARBA00004496"/>
    </source>
</evidence>
<dbReference type="PROSITE" id="PS50219">
    <property type="entry name" value="CNH"/>
    <property type="match status" value="1"/>
</dbReference>
<evidence type="ECO:0000313" key="8">
    <source>
        <dbReference type="Proteomes" id="UP000243015"/>
    </source>
</evidence>
<feature type="compositionally biased region" description="Basic and acidic residues" evidence="5">
    <location>
        <begin position="242"/>
        <end position="256"/>
    </location>
</feature>
<feature type="compositionally biased region" description="Polar residues" evidence="5">
    <location>
        <begin position="283"/>
        <end position="300"/>
    </location>
</feature>
<dbReference type="GO" id="GO:0015031">
    <property type="term" value="P:protein transport"/>
    <property type="evidence" value="ECO:0007669"/>
    <property type="project" value="UniProtKB-KW"/>
</dbReference>
<dbReference type="PANTHER" id="PTHR12894">
    <property type="entry name" value="CNH DOMAIN CONTAINING"/>
    <property type="match status" value="1"/>
</dbReference>
<dbReference type="PANTHER" id="PTHR12894:SF27">
    <property type="entry name" value="TRANSFORMING GROWTH FACTOR-BETA RECEPTOR-ASSOCIATED PROTEIN 1"/>
    <property type="match status" value="1"/>
</dbReference>
<feature type="compositionally biased region" description="Polar residues" evidence="5">
    <location>
        <begin position="260"/>
        <end position="270"/>
    </location>
</feature>
<proteinExistence type="predicted"/>
<dbReference type="VEuPathDB" id="FungiDB:TERG_07009"/>
<feature type="compositionally biased region" description="Basic and acidic residues" evidence="5">
    <location>
        <begin position="303"/>
        <end position="318"/>
    </location>
</feature>
<dbReference type="InterPro" id="IPR001180">
    <property type="entry name" value="CNH_dom"/>
</dbReference>
<evidence type="ECO:0000313" key="7">
    <source>
        <dbReference type="EMBL" id="OAL68290.1"/>
    </source>
</evidence>
<dbReference type="Proteomes" id="UP000243015">
    <property type="component" value="Unassembled WGS sequence"/>
</dbReference>
<evidence type="ECO:0000256" key="5">
    <source>
        <dbReference type="SAM" id="MobiDB-lite"/>
    </source>
</evidence>
<keyword evidence="3" id="KW-0963">Cytoplasm</keyword>
<organism evidence="7 8">
    <name type="scientific">Trichophyton rubrum</name>
    <name type="common">Athlete's foot fungus</name>
    <name type="synonym">Epidermophyton rubrum</name>
    <dbReference type="NCBI Taxonomy" id="5551"/>
    <lineage>
        <taxon>Eukaryota</taxon>
        <taxon>Fungi</taxon>
        <taxon>Dikarya</taxon>
        <taxon>Ascomycota</taxon>
        <taxon>Pezizomycotina</taxon>
        <taxon>Eurotiomycetes</taxon>
        <taxon>Eurotiomycetidae</taxon>
        <taxon>Onygenales</taxon>
        <taxon>Arthrodermataceae</taxon>
        <taxon>Trichophyton</taxon>
    </lineage>
</organism>
<feature type="compositionally biased region" description="Polar residues" evidence="5">
    <location>
        <begin position="1230"/>
        <end position="1239"/>
    </location>
</feature>
<gene>
    <name evidence="7" type="ORF">A7C99_0691</name>
</gene>
<dbReference type="GO" id="GO:0005737">
    <property type="term" value="C:cytoplasm"/>
    <property type="evidence" value="ECO:0007669"/>
    <property type="project" value="UniProtKB-SubCell"/>
</dbReference>